<evidence type="ECO:0000313" key="2">
    <source>
        <dbReference type="EMBL" id="MEU1956137.1"/>
    </source>
</evidence>
<proteinExistence type="predicted"/>
<dbReference type="Gene3D" id="3.40.50.300">
    <property type="entry name" value="P-loop containing nucleotide triphosphate hydrolases"/>
    <property type="match status" value="1"/>
</dbReference>
<gene>
    <name evidence="2" type="ORF">ABZ510_30360</name>
</gene>
<name>A0ABV2WZ08_9NOCA</name>
<dbReference type="Pfam" id="PF13481">
    <property type="entry name" value="AAA_25"/>
    <property type="match status" value="1"/>
</dbReference>
<comment type="caution">
    <text evidence="2">The sequence shown here is derived from an EMBL/GenBank/DDBJ whole genome shotgun (WGS) entry which is preliminary data.</text>
</comment>
<keyword evidence="3" id="KW-1185">Reference proteome</keyword>
<evidence type="ECO:0000256" key="1">
    <source>
        <dbReference type="SAM" id="MobiDB-lite"/>
    </source>
</evidence>
<dbReference type="RefSeq" id="WP_356959551.1">
    <property type="nucleotide sequence ID" value="NZ_JBEYBD010000030.1"/>
</dbReference>
<dbReference type="InterPro" id="IPR027417">
    <property type="entry name" value="P-loop_NTPase"/>
</dbReference>
<protein>
    <submittedName>
        <fullName evidence="2">AAA family ATPase</fullName>
    </submittedName>
</protein>
<organism evidence="2 3">
    <name type="scientific">Nocardia rhamnosiphila</name>
    <dbReference type="NCBI Taxonomy" id="426716"/>
    <lineage>
        <taxon>Bacteria</taxon>
        <taxon>Bacillati</taxon>
        <taxon>Actinomycetota</taxon>
        <taxon>Actinomycetes</taxon>
        <taxon>Mycobacteriales</taxon>
        <taxon>Nocardiaceae</taxon>
        <taxon>Nocardia</taxon>
    </lineage>
</organism>
<evidence type="ECO:0000313" key="3">
    <source>
        <dbReference type="Proteomes" id="UP001550628"/>
    </source>
</evidence>
<accession>A0ABV2WZ08</accession>
<sequence>MSQVRPDPSEDSSDASQVRPGRVPLPGYIDVSALLAGTLPEPPKPTVCPRSDGVGLFYAEQYNVVFGDPESGKTLLTDHATVVELDTGGRVLRIDLDHNGPQSTVARLLKMGAKPEVLSDPERFLYIEPEDAREVRQVCDHMAEWNPTLVILDSLGELLPMFGSNSNSADEFTNCHRSVIKPLVKTGACVVGIDHLSKGADSRAYGMGGTIAKKRAIGGSSIRVHVDSAFTPGKGGSAYLSINKDRHGGLRAESPSLGDKEPLAGKFVLWPESDGGMRAEVRAPEENEHNPGETAPDADIAEVAALDPPAKSANDAQARLKWRATRARAAFKAWKQQSREQ</sequence>
<dbReference type="Proteomes" id="UP001550628">
    <property type="component" value="Unassembled WGS sequence"/>
</dbReference>
<feature type="region of interest" description="Disordered" evidence="1">
    <location>
        <begin position="1"/>
        <end position="24"/>
    </location>
</feature>
<dbReference type="SUPFAM" id="SSF52540">
    <property type="entry name" value="P-loop containing nucleoside triphosphate hydrolases"/>
    <property type="match status" value="1"/>
</dbReference>
<dbReference type="EMBL" id="JBEYBF010000033">
    <property type="protein sequence ID" value="MEU1956137.1"/>
    <property type="molecule type" value="Genomic_DNA"/>
</dbReference>
<reference evidence="2 3" key="1">
    <citation type="submission" date="2024-06" db="EMBL/GenBank/DDBJ databases">
        <title>The Natural Products Discovery Center: Release of the First 8490 Sequenced Strains for Exploring Actinobacteria Biosynthetic Diversity.</title>
        <authorList>
            <person name="Kalkreuter E."/>
            <person name="Kautsar S.A."/>
            <person name="Yang D."/>
            <person name="Bader C.D."/>
            <person name="Teijaro C.N."/>
            <person name="Fluegel L."/>
            <person name="Davis C.M."/>
            <person name="Simpson J.R."/>
            <person name="Lauterbach L."/>
            <person name="Steele A.D."/>
            <person name="Gui C."/>
            <person name="Meng S."/>
            <person name="Li G."/>
            <person name="Viehrig K."/>
            <person name="Ye F."/>
            <person name="Su P."/>
            <person name="Kiefer A.F."/>
            <person name="Nichols A."/>
            <person name="Cepeda A.J."/>
            <person name="Yan W."/>
            <person name="Fan B."/>
            <person name="Jiang Y."/>
            <person name="Adhikari A."/>
            <person name="Zheng C.-J."/>
            <person name="Schuster L."/>
            <person name="Cowan T.M."/>
            <person name="Smanski M.J."/>
            <person name="Chevrette M.G."/>
            <person name="De Carvalho L.P.S."/>
            <person name="Shen B."/>
        </authorList>
    </citation>
    <scope>NUCLEOTIDE SEQUENCE [LARGE SCALE GENOMIC DNA]</scope>
    <source>
        <strain evidence="2 3">NPDC019708</strain>
    </source>
</reference>